<dbReference type="PANTHER" id="PTHR35046">
    <property type="entry name" value="ZINC KNUCKLE (CCHC-TYPE) FAMILY PROTEIN"/>
    <property type="match status" value="1"/>
</dbReference>
<dbReference type="InterPro" id="IPR036397">
    <property type="entry name" value="RNaseH_sf"/>
</dbReference>
<feature type="domain" description="Integrase catalytic" evidence="12">
    <location>
        <begin position="1139"/>
        <end position="1299"/>
    </location>
</feature>
<dbReference type="InterPro" id="IPR056924">
    <property type="entry name" value="SH3_Tf2-1"/>
</dbReference>
<keyword evidence="2" id="KW-0808">Transferase</keyword>
<dbReference type="Gene3D" id="4.10.60.10">
    <property type="entry name" value="Zinc finger, CCHC-type"/>
    <property type="match status" value="1"/>
</dbReference>
<feature type="region of interest" description="Disordered" evidence="9">
    <location>
        <begin position="276"/>
        <end position="311"/>
    </location>
</feature>
<dbReference type="SUPFAM" id="SSF53098">
    <property type="entry name" value="Ribonuclease H-like"/>
    <property type="match status" value="1"/>
</dbReference>
<dbReference type="SMART" id="SM00343">
    <property type="entry name" value="ZnF_C2HC"/>
    <property type="match status" value="1"/>
</dbReference>
<dbReference type="CDD" id="cd00303">
    <property type="entry name" value="retropepsin_like"/>
    <property type="match status" value="1"/>
</dbReference>
<dbReference type="Pfam" id="PF00098">
    <property type="entry name" value="zf-CCHC"/>
    <property type="match status" value="1"/>
</dbReference>
<evidence type="ECO:0000259" key="10">
    <source>
        <dbReference type="PROSITE" id="PS50158"/>
    </source>
</evidence>
<evidence type="ECO:0000256" key="4">
    <source>
        <dbReference type="ARBA" id="ARBA00022722"/>
    </source>
</evidence>
<evidence type="ECO:0000259" key="12">
    <source>
        <dbReference type="PROSITE" id="PS50994"/>
    </source>
</evidence>
<dbReference type="SUPFAM" id="SSF57756">
    <property type="entry name" value="Retrovirus zinc finger-like domains"/>
    <property type="match status" value="1"/>
</dbReference>
<organism evidence="13 14">
    <name type="scientific">Cinchona calisaya</name>
    <dbReference type="NCBI Taxonomy" id="153742"/>
    <lineage>
        <taxon>Eukaryota</taxon>
        <taxon>Viridiplantae</taxon>
        <taxon>Streptophyta</taxon>
        <taxon>Embryophyta</taxon>
        <taxon>Tracheophyta</taxon>
        <taxon>Spermatophyta</taxon>
        <taxon>Magnoliopsida</taxon>
        <taxon>eudicotyledons</taxon>
        <taxon>Gunneridae</taxon>
        <taxon>Pentapetalae</taxon>
        <taxon>asterids</taxon>
        <taxon>lamiids</taxon>
        <taxon>Gentianales</taxon>
        <taxon>Rubiaceae</taxon>
        <taxon>Cinchonoideae</taxon>
        <taxon>Cinchoneae</taxon>
        <taxon>Cinchona</taxon>
    </lineage>
</organism>
<dbReference type="PANTHER" id="PTHR35046:SF23">
    <property type="entry name" value="NUCLEOTIDYLTRANSFERASE, RIBONUCLEASE H"/>
    <property type="match status" value="1"/>
</dbReference>
<dbReference type="CDD" id="cd09274">
    <property type="entry name" value="RNase_HI_RT_Ty3"/>
    <property type="match status" value="1"/>
</dbReference>
<evidence type="ECO:0008006" key="15">
    <source>
        <dbReference type="Google" id="ProtNLM"/>
    </source>
</evidence>
<keyword evidence="8" id="KW-0479">Metal-binding</keyword>
<dbReference type="Pfam" id="PF03732">
    <property type="entry name" value="Retrotrans_gag"/>
    <property type="match status" value="1"/>
</dbReference>
<dbReference type="GO" id="GO:0004519">
    <property type="term" value="F:endonuclease activity"/>
    <property type="evidence" value="ECO:0007669"/>
    <property type="project" value="UniProtKB-KW"/>
</dbReference>
<dbReference type="InterPro" id="IPR041588">
    <property type="entry name" value="Integrase_H2C2"/>
</dbReference>
<dbReference type="GO" id="GO:0008233">
    <property type="term" value="F:peptidase activity"/>
    <property type="evidence" value="ECO:0007669"/>
    <property type="project" value="UniProtKB-KW"/>
</dbReference>
<dbReference type="Pfam" id="PF17917">
    <property type="entry name" value="RT_RNaseH"/>
    <property type="match status" value="1"/>
</dbReference>
<feature type="compositionally biased region" description="Polar residues" evidence="9">
    <location>
        <begin position="297"/>
        <end position="311"/>
    </location>
</feature>
<dbReference type="GO" id="GO:0008270">
    <property type="term" value="F:zinc ion binding"/>
    <property type="evidence" value="ECO:0007669"/>
    <property type="project" value="UniProtKB-KW"/>
</dbReference>
<dbReference type="Gene3D" id="3.30.420.10">
    <property type="entry name" value="Ribonuclease H-like superfamily/Ribonuclease H"/>
    <property type="match status" value="1"/>
</dbReference>
<feature type="domain" description="CCHC-type" evidence="10">
    <location>
        <begin position="314"/>
        <end position="331"/>
    </location>
</feature>
<gene>
    <name evidence="13" type="ORF">ACH5RR_031893</name>
</gene>
<dbReference type="Gene3D" id="1.10.340.70">
    <property type="match status" value="1"/>
</dbReference>
<evidence type="ECO:0000256" key="9">
    <source>
        <dbReference type="SAM" id="MobiDB-lite"/>
    </source>
</evidence>
<keyword evidence="7" id="KW-0695">RNA-directed DNA polymerase</keyword>
<dbReference type="InterPro" id="IPR001878">
    <property type="entry name" value="Znf_CCHC"/>
</dbReference>
<dbReference type="InterPro" id="IPR000477">
    <property type="entry name" value="RT_dom"/>
</dbReference>
<accession>A0ABD2YGJ3</accession>
<dbReference type="InterPro" id="IPR043128">
    <property type="entry name" value="Rev_trsase/Diguanyl_cyclase"/>
</dbReference>
<protein>
    <recommendedName>
        <fullName evidence="15">Reverse transcriptase</fullName>
    </recommendedName>
</protein>
<keyword evidence="5" id="KW-0255">Endonuclease</keyword>
<dbReference type="InterPro" id="IPR012337">
    <property type="entry name" value="RNaseH-like_sf"/>
</dbReference>
<evidence type="ECO:0000256" key="2">
    <source>
        <dbReference type="ARBA" id="ARBA00022679"/>
    </source>
</evidence>
<dbReference type="SUPFAM" id="SSF56672">
    <property type="entry name" value="DNA/RNA polymerases"/>
    <property type="match status" value="1"/>
</dbReference>
<evidence type="ECO:0000313" key="13">
    <source>
        <dbReference type="EMBL" id="KAL3506511.1"/>
    </source>
</evidence>
<reference evidence="13 14" key="1">
    <citation type="submission" date="2024-11" db="EMBL/GenBank/DDBJ databases">
        <title>A near-complete genome assembly of Cinchona calisaya.</title>
        <authorList>
            <person name="Lian D.C."/>
            <person name="Zhao X.W."/>
            <person name="Wei L."/>
        </authorList>
    </citation>
    <scope>NUCLEOTIDE SEQUENCE [LARGE SCALE GENOMIC DNA]</scope>
    <source>
        <tissue evidence="13">Nenye</tissue>
    </source>
</reference>
<dbReference type="Gene3D" id="3.10.10.10">
    <property type="entry name" value="HIV Type 1 Reverse Transcriptase, subunit A, domain 1"/>
    <property type="match status" value="1"/>
</dbReference>
<evidence type="ECO:0000256" key="7">
    <source>
        <dbReference type="ARBA" id="ARBA00022918"/>
    </source>
</evidence>
<keyword evidence="3" id="KW-0548">Nucleotidyltransferase</keyword>
<evidence type="ECO:0000256" key="1">
    <source>
        <dbReference type="ARBA" id="ARBA00022670"/>
    </source>
</evidence>
<dbReference type="PROSITE" id="PS50158">
    <property type="entry name" value="ZF_CCHC"/>
    <property type="match status" value="1"/>
</dbReference>
<dbReference type="InterPro" id="IPR001584">
    <property type="entry name" value="Integrase_cat-core"/>
</dbReference>
<evidence type="ECO:0000256" key="6">
    <source>
        <dbReference type="ARBA" id="ARBA00022801"/>
    </source>
</evidence>
<keyword evidence="8" id="KW-0862">Zinc</keyword>
<dbReference type="InterPro" id="IPR036875">
    <property type="entry name" value="Znf_CCHC_sf"/>
</dbReference>
<dbReference type="FunFam" id="3.30.70.270:FF:000020">
    <property type="entry name" value="Transposon Tf2-6 polyprotein-like Protein"/>
    <property type="match status" value="1"/>
</dbReference>
<keyword evidence="1" id="KW-0645">Protease</keyword>
<keyword evidence="4" id="KW-0540">Nuclease</keyword>
<evidence type="ECO:0000313" key="14">
    <source>
        <dbReference type="Proteomes" id="UP001630127"/>
    </source>
</evidence>
<dbReference type="Pfam" id="PF17921">
    <property type="entry name" value="Integrase_H2C2"/>
    <property type="match status" value="1"/>
</dbReference>
<sequence length="1443" mass="165767">MAGQRRKPNVDQPSSHQRDLRDIELDELRRQVQQLQQRLERGKAPEHEVYDHVSKHDLSENGEDVNPFHRTSIFGADSPPRHYKKDRDFGCKIEIPDFEGKHDVDEFIDWLNTIERFFELKDVPDNQKVKIAAIKLKKHASIWWEHLKKQRVRDGKGRIVSWDKMKKALKKKFLPENYRQDVFLKFHSFKQNNLSVVDYTAEFEDLMLRCDIYEPEEQTIARYLGGLRIEICNVVQLQPYWTFHDVCKLALKVEKQLKDSKIGGFRFNQQGGTTNRIGSSTTKVSTPTTQVTKSTKGETNTAGSSRPNTSNAHRKCFKCQGFGHIASDCPNRKIVSLMEEDILEEAEEEPIYDEGHEEDIIYEDHGEALVIKKNLSTTYAQDDSWLRHNIFRTKCTSHGKVCDVIINGGSCENVVAAKMVEKLNLKIEDHPQPYKLSWLRKGNEVKVNKRCLVLFSIGSKYKDEVICDVVPMDACHLLLGRPWQYDRCTFHNGKKNTYSFMKDDVKIILGPSRMECPPKPSQGEGNTFLSKSEFDKAMHESCESYALVVLEENEDHVDIPPQVQPLLQEFHDVVPEEIPPGLPQMRDIQHCIDLVPGAVLPNKAAYRMSPKEHEELQRQVDDLLVSGKIQISKSPCAVPALLVPKKDQTWRMCIDSRAVNKITIKYRFPIPRLDDLLDQLHGFTIGSKIDLRSGYHQIRMRPGDEWKTAFKTRDGLYEWLVMPFGLSNAPSTFMRLMNHIFKPFIGKFLVVYFDDILVYSSSPEEHLEHLHQVFKTLREQKLYANMKKCHFFTTTLVFLGYVISANGIFVDSSKVDAILSWPIIQSIHDIRSFHGLASFYRRFIKGFSSIIAPITECLKGGRFKWNDDAQKSFDLLKRKVTEAPILALPDFGKVFEVDCDASNVGIGAVLSQEGKPIAFFSQKLNGACLNYSTYDKEFYAIVRALDHWQHYLLFKEFVLFSDHEALKYLNSQQKLNKRHAKWVEFLQSFNFLIKHKAGTCNRVADALSRRHSLLSTMQVQVLGFEVLKELYKDDAYFGNIWEQCNQGPVQHFLLQDGFLFKGSQLCIPYCSLRHQIVKEAHEGGLAGHFGRDKTLALLQGNFYWPRMERDVMKYVACCRTCHIAKSHAQNTGLYTPLPVPNAPWEDVSLDFVLGLPTTQRKKDSIMVVVDRFSKMTHFVPCAKSFDATLIADLYFREIVKLHGVPKTITSDRDSKFMSHFWRTLWRKLGTVLQFSSTCHPQTDGQTEVVNRSLGNLLRSLVGHNPRQWDLILAQAEFAYNRSSSQTTGKSPFEVVYGRNPISPLVLVPLPLTHSFSADANDKAEYIKKLHDQVRDQIHKQNAKYQKQANKHKKLSSFKVGDMVWIHLRKERFPRGKHGKLKARGDGPFKVLARIGDNAYKIELPGDYGVSATFNVADLSPYVEDDLLQDSGRVFSNPESMTQE</sequence>
<dbReference type="Gene3D" id="3.30.70.270">
    <property type="match status" value="2"/>
</dbReference>
<feature type="domain" description="Reverse transcriptase" evidence="11">
    <location>
        <begin position="624"/>
        <end position="803"/>
    </location>
</feature>
<dbReference type="InterPro" id="IPR043502">
    <property type="entry name" value="DNA/RNA_pol_sf"/>
</dbReference>
<evidence type="ECO:0000259" key="11">
    <source>
        <dbReference type="PROSITE" id="PS50878"/>
    </source>
</evidence>
<keyword evidence="8" id="KW-0863">Zinc-finger</keyword>
<feature type="region of interest" description="Disordered" evidence="9">
    <location>
        <begin position="1"/>
        <end position="21"/>
    </location>
</feature>
<dbReference type="CDD" id="cd01647">
    <property type="entry name" value="RT_LTR"/>
    <property type="match status" value="1"/>
</dbReference>
<evidence type="ECO:0000256" key="5">
    <source>
        <dbReference type="ARBA" id="ARBA00022759"/>
    </source>
</evidence>
<evidence type="ECO:0000256" key="8">
    <source>
        <dbReference type="PROSITE-ProRule" id="PRU00047"/>
    </source>
</evidence>
<dbReference type="GO" id="GO:0003964">
    <property type="term" value="F:RNA-directed DNA polymerase activity"/>
    <property type="evidence" value="ECO:0007669"/>
    <property type="project" value="UniProtKB-KW"/>
</dbReference>
<comment type="caution">
    <text evidence="13">The sequence shown here is derived from an EMBL/GenBank/DDBJ whole genome shotgun (WGS) entry which is preliminary data.</text>
</comment>
<keyword evidence="14" id="KW-1185">Reference proteome</keyword>
<dbReference type="PROSITE" id="PS50878">
    <property type="entry name" value="RT_POL"/>
    <property type="match status" value="1"/>
</dbReference>
<proteinExistence type="predicted"/>
<dbReference type="FunFam" id="3.10.10.10:FF:000007">
    <property type="entry name" value="Retrovirus-related Pol polyprotein from transposon 17.6-like Protein"/>
    <property type="match status" value="1"/>
</dbReference>
<dbReference type="InterPro" id="IPR041373">
    <property type="entry name" value="RT_RNaseH"/>
</dbReference>
<dbReference type="FunFam" id="1.10.340.70:FF:000001">
    <property type="entry name" value="Retrovirus-related Pol polyprotein from transposon gypsy-like Protein"/>
    <property type="match status" value="1"/>
</dbReference>
<name>A0ABD2YGJ3_9GENT</name>
<evidence type="ECO:0000256" key="3">
    <source>
        <dbReference type="ARBA" id="ARBA00022695"/>
    </source>
</evidence>
<keyword evidence="6" id="KW-0378">Hydrolase</keyword>
<dbReference type="Proteomes" id="UP001630127">
    <property type="component" value="Unassembled WGS sequence"/>
</dbReference>
<dbReference type="Pfam" id="PF24626">
    <property type="entry name" value="SH3_Tf2-1"/>
    <property type="match status" value="1"/>
</dbReference>
<dbReference type="PROSITE" id="PS50994">
    <property type="entry name" value="INTEGRASE"/>
    <property type="match status" value="1"/>
</dbReference>
<feature type="compositionally biased region" description="Low complexity" evidence="9">
    <location>
        <begin position="279"/>
        <end position="294"/>
    </location>
</feature>
<dbReference type="GO" id="GO:0006508">
    <property type="term" value="P:proteolysis"/>
    <property type="evidence" value="ECO:0007669"/>
    <property type="project" value="UniProtKB-KW"/>
</dbReference>
<dbReference type="EMBL" id="JBJUIK010000013">
    <property type="protein sequence ID" value="KAL3506511.1"/>
    <property type="molecule type" value="Genomic_DNA"/>
</dbReference>
<dbReference type="InterPro" id="IPR005162">
    <property type="entry name" value="Retrotrans_gag_dom"/>
</dbReference>
<dbReference type="Pfam" id="PF00078">
    <property type="entry name" value="RVT_1"/>
    <property type="match status" value="1"/>
</dbReference>